<dbReference type="InterPro" id="IPR035979">
    <property type="entry name" value="RBD_domain_sf"/>
</dbReference>
<evidence type="ECO:0000256" key="2">
    <source>
        <dbReference type="ARBA" id="ARBA00023242"/>
    </source>
</evidence>
<organism evidence="6 7">
    <name type="scientific">Perkinsus olseni</name>
    <name type="common">Perkinsus atlanticus</name>
    <dbReference type="NCBI Taxonomy" id="32597"/>
    <lineage>
        <taxon>Eukaryota</taxon>
        <taxon>Sar</taxon>
        <taxon>Alveolata</taxon>
        <taxon>Perkinsozoa</taxon>
        <taxon>Perkinsea</taxon>
        <taxon>Perkinsida</taxon>
        <taxon>Perkinsidae</taxon>
        <taxon>Perkinsus</taxon>
    </lineage>
</organism>
<feature type="domain" description="RRM" evidence="5">
    <location>
        <begin position="159"/>
        <end position="237"/>
    </location>
</feature>
<dbReference type="OMA" id="NSAHGSH"/>
<accession>A0A7J6QXT0</accession>
<feature type="region of interest" description="Disordered" evidence="4">
    <location>
        <begin position="347"/>
        <end position="407"/>
    </location>
</feature>
<dbReference type="SMART" id="SM00360">
    <property type="entry name" value="RRM"/>
    <property type="match status" value="3"/>
</dbReference>
<evidence type="ECO:0000256" key="4">
    <source>
        <dbReference type="SAM" id="MobiDB-lite"/>
    </source>
</evidence>
<evidence type="ECO:0000259" key="5">
    <source>
        <dbReference type="PROSITE" id="PS50102"/>
    </source>
</evidence>
<dbReference type="SUPFAM" id="SSF54928">
    <property type="entry name" value="RNA-binding domain, RBD"/>
    <property type="match status" value="3"/>
</dbReference>
<feature type="compositionally biased region" description="Polar residues" evidence="4">
    <location>
        <begin position="431"/>
        <end position="454"/>
    </location>
</feature>
<dbReference type="GO" id="GO:0005654">
    <property type="term" value="C:nucleoplasm"/>
    <property type="evidence" value="ECO:0007669"/>
    <property type="project" value="TreeGrafter"/>
</dbReference>
<protein>
    <recommendedName>
        <fullName evidence="5">RRM domain-containing protein</fullName>
    </recommendedName>
</protein>
<feature type="region of interest" description="Disordered" evidence="4">
    <location>
        <begin position="420"/>
        <end position="494"/>
    </location>
</feature>
<evidence type="ECO:0000313" key="6">
    <source>
        <dbReference type="EMBL" id="KAF4713499.1"/>
    </source>
</evidence>
<dbReference type="Pfam" id="PF00076">
    <property type="entry name" value="RRM_1"/>
    <property type="match status" value="3"/>
</dbReference>
<feature type="compositionally biased region" description="Low complexity" evidence="4">
    <location>
        <begin position="466"/>
        <end position="494"/>
    </location>
</feature>
<dbReference type="EMBL" id="JABANO010029457">
    <property type="protein sequence ID" value="KAF4713499.1"/>
    <property type="molecule type" value="Genomic_DNA"/>
</dbReference>
<dbReference type="CDD" id="cd00590">
    <property type="entry name" value="RRM_SF"/>
    <property type="match status" value="1"/>
</dbReference>
<evidence type="ECO:0000256" key="3">
    <source>
        <dbReference type="PROSITE-ProRule" id="PRU00176"/>
    </source>
</evidence>
<feature type="domain" description="RRM" evidence="5">
    <location>
        <begin position="31"/>
        <end position="108"/>
    </location>
</feature>
<keyword evidence="3" id="KW-0694">RNA-binding</keyword>
<name>A0A7J6QXT0_PEROL</name>
<feature type="compositionally biased region" description="Pro residues" evidence="4">
    <location>
        <begin position="365"/>
        <end position="383"/>
    </location>
</feature>
<evidence type="ECO:0000256" key="1">
    <source>
        <dbReference type="ARBA" id="ARBA00004123"/>
    </source>
</evidence>
<keyword evidence="7" id="KW-1185">Reference proteome</keyword>
<feature type="compositionally biased region" description="Polar residues" evidence="4">
    <location>
        <begin position="531"/>
        <end position="546"/>
    </location>
</feature>
<evidence type="ECO:0000313" key="7">
    <source>
        <dbReference type="Proteomes" id="UP000553632"/>
    </source>
</evidence>
<dbReference type="GO" id="GO:0003723">
    <property type="term" value="F:RNA binding"/>
    <property type="evidence" value="ECO:0007669"/>
    <property type="project" value="UniProtKB-UniRule"/>
</dbReference>
<reference evidence="6 7" key="1">
    <citation type="submission" date="2020-04" db="EMBL/GenBank/DDBJ databases">
        <title>Perkinsus olseni comparative genomics.</title>
        <authorList>
            <person name="Bogema D.R."/>
        </authorList>
    </citation>
    <scope>NUCLEOTIDE SEQUENCE [LARGE SCALE GENOMIC DNA]</scope>
    <source>
        <strain evidence="6 7">ATCC PRA-207</strain>
    </source>
</reference>
<gene>
    <name evidence="6" type="ORF">FOZ63_008555</name>
</gene>
<feature type="compositionally biased region" description="Low complexity" evidence="4">
    <location>
        <begin position="508"/>
        <end position="527"/>
    </location>
</feature>
<dbReference type="PANTHER" id="PTHR48033">
    <property type="entry name" value="RNA-BINDING (RRM/RBD/RNP MOTIFS) FAMILY PROTEIN"/>
    <property type="match status" value="1"/>
</dbReference>
<dbReference type="Gene3D" id="3.30.70.330">
    <property type="match status" value="3"/>
</dbReference>
<dbReference type="AlphaFoldDB" id="A0A7J6QXT0"/>
<dbReference type="Proteomes" id="UP000553632">
    <property type="component" value="Unassembled WGS sequence"/>
</dbReference>
<dbReference type="GO" id="GO:0010468">
    <property type="term" value="P:regulation of gene expression"/>
    <property type="evidence" value="ECO:0007669"/>
    <property type="project" value="TreeGrafter"/>
</dbReference>
<sequence length="649" mass="70466">MSAFLRPDDQRQQQQPPAFHSSLAYGNAEDRKIFMGGLPQEIDKQYIDAYFSQFGAIEDSIVMVDRATGRSRGFGFITFLQPQDMEACLANGPHVVMEKVIDVKRAADGKKQHTPANAGPVSRGRGMMISRPDPDRYGHFHRQSVMDDHPGQVVADDPRKVFIGGIPVSGDRDKLIALLSRYGNVIDCDIMYDKETGRNKGFGRATFSTPEEAAAAMRGGERNMIDAKCVDIKPLLKPSDSHNNSAHGSHYQRHYQRCDSFTSDPADASCKLFLGGIPQSADEDKLAHHLSRYGRVVDVRIYQDLETGRHKGFGYAVMGTPMEAQAACNGGNNNYIDAKWVQIKPFCSPTPHDRYPRNPQQQQAPTPPPPAGGAPPPPPPPPSSVNATGLPVGGNTRGGVYPPPPLGGVANYARGSYVSSQPPVNYPVPPQRQQQDNFSTSLNSSPYRPQQQTMMMAGPAQSLPRQQSAQPYHQQQPQQSQTPPSSTGGNTMMMMSMQDYHNPYIRHQQQQQQDSRAAPSHSSSAPPLLRTSPSSIQQTATPTSYPQQQQQQQAMFTTLPSQGTVAGTYPPAMYPISPSPLTAGPAQPSAITPTAAVGPALTSPGTSPGGYAYRGFVGNTTSQPSAYNSMSAYQRPAQYGTGTHRTVPY</sequence>
<feature type="domain" description="RRM" evidence="5">
    <location>
        <begin position="270"/>
        <end position="344"/>
    </location>
</feature>
<feature type="region of interest" description="Disordered" evidence="4">
    <location>
        <begin position="506"/>
        <end position="554"/>
    </location>
</feature>
<dbReference type="GO" id="GO:0000785">
    <property type="term" value="C:chromatin"/>
    <property type="evidence" value="ECO:0007669"/>
    <property type="project" value="TreeGrafter"/>
</dbReference>
<comment type="caution">
    <text evidence="6">The sequence shown here is derived from an EMBL/GenBank/DDBJ whole genome shotgun (WGS) entry which is preliminary data.</text>
</comment>
<dbReference type="InterPro" id="IPR012677">
    <property type="entry name" value="Nucleotide-bd_a/b_plait_sf"/>
</dbReference>
<keyword evidence="2" id="KW-0539">Nucleus</keyword>
<comment type="subcellular location">
    <subcellularLocation>
        <location evidence="1">Nucleus</location>
    </subcellularLocation>
</comment>
<dbReference type="PANTHER" id="PTHR48033:SF10">
    <property type="entry name" value="RNA-BINDING PROTEIN SQUID"/>
    <property type="match status" value="1"/>
</dbReference>
<dbReference type="PROSITE" id="PS50102">
    <property type="entry name" value="RRM"/>
    <property type="match status" value="3"/>
</dbReference>
<feature type="region of interest" description="Disordered" evidence="4">
    <location>
        <begin position="107"/>
        <end position="130"/>
    </location>
</feature>
<dbReference type="InterPro" id="IPR000504">
    <property type="entry name" value="RRM_dom"/>
</dbReference>
<proteinExistence type="predicted"/>